<name>A0ABD2YQQ8_9GENT</name>
<evidence type="ECO:0000313" key="1">
    <source>
        <dbReference type="EMBL" id="KAL3509288.1"/>
    </source>
</evidence>
<protein>
    <submittedName>
        <fullName evidence="1">Uncharacterized protein</fullName>
    </submittedName>
</protein>
<reference evidence="1 2" key="1">
    <citation type="submission" date="2024-11" db="EMBL/GenBank/DDBJ databases">
        <title>A near-complete genome assembly of Cinchona calisaya.</title>
        <authorList>
            <person name="Lian D.C."/>
            <person name="Zhao X.W."/>
            <person name="Wei L."/>
        </authorList>
    </citation>
    <scope>NUCLEOTIDE SEQUENCE [LARGE SCALE GENOMIC DNA]</scope>
    <source>
        <tissue evidence="1">Nenye</tissue>
    </source>
</reference>
<dbReference type="EMBL" id="JBJUIK010000012">
    <property type="protein sequence ID" value="KAL3509288.1"/>
    <property type="molecule type" value="Genomic_DNA"/>
</dbReference>
<dbReference type="Proteomes" id="UP001630127">
    <property type="component" value="Unassembled WGS sequence"/>
</dbReference>
<comment type="caution">
    <text evidence="1">The sequence shown here is derived from an EMBL/GenBank/DDBJ whole genome shotgun (WGS) entry which is preliminary data.</text>
</comment>
<proteinExistence type="predicted"/>
<evidence type="ECO:0000313" key="2">
    <source>
        <dbReference type="Proteomes" id="UP001630127"/>
    </source>
</evidence>
<accession>A0ABD2YQQ8</accession>
<keyword evidence="2" id="KW-1185">Reference proteome</keyword>
<organism evidence="1 2">
    <name type="scientific">Cinchona calisaya</name>
    <dbReference type="NCBI Taxonomy" id="153742"/>
    <lineage>
        <taxon>Eukaryota</taxon>
        <taxon>Viridiplantae</taxon>
        <taxon>Streptophyta</taxon>
        <taxon>Embryophyta</taxon>
        <taxon>Tracheophyta</taxon>
        <taxon>Spermatophyta</taxon>
        <taxon>Magnoliopsida</taxon>
        <taxon>eudicotyledons</taxon>
        <taxon>Gunneridae</taxon>
        <taxon>Pentapetalae</taxon>
        <taxon>asterids</taxon>
        <taxon>lamiids</taxon>
        <taxon>Gentianales</taxon>
        <taxon>Rubiaceae</taxon>
        <taxon>Cinchonoideae</taxon>
        <taxon>Cinchoneae</taxon>
        <taxon>Cinchona</taxon>
    </lineage>
</organism>
<dbReference type="AlphaFoldDB" id="A0ABD2YQQ8"/>
<sequence length="79" mass="8876">MVIDRSVDDGQGMELWDDGVLWDKMLRLELGGHCWNELALDLNQDKSCATLWHALVDQAQAEWSSGLRMWAGFAVATPT</sequence>
<gene>
    <name evidence="1" type="ORF">ACH5RR_028689</name>
</gene>